<feature type="domain" description="RRM" evidence="8">
    <location>
        <begin position="880"/>
        <end position="952"/>
    </location>
</feature>
<feature type="domain" description="RRM" evidence="8">
    <location>
        <begin position="773"/>
        <end position="845"/>
    </location>
</feature>
<dbReference type="EMBL" id="BLAL01000252">
    <property type="protein sequence ID" value="GES96535.1"/>
    <property type="molecule type" value="Genomic_DNA"/>
</dbReference>
<dbReference type="CDD" id="cd00590">
    <property type="entry name" value="RRM_SF"/>
    <property type="match status" value="2"/>
</dbReference>
<dbReference type="InterPro" id="IPR035979">
    <property type="entry name" value="RBD_domain_sf"/>
</dbReference>
<dbReference type="InterPro" id="IPR016024">
    <property type="entry name" value="ARM-type_fold"/>
</dbReference>
<dbReference type="PANTHER" id="PTHR14428">
    <property type="entry name" value="NUCLEOLAR COMPLEX PROTEIN 3"/>
    <property type="match status" value="1"/>
</dbReference>
<evidence type="ECO:0000256" key="1">
    <source>
        <dbReference type="ARBA" id="ARBA00004604"/>
    </source>
</evidence>
<comment type="similarity">
    <text evidence="2">Belongs to the CBF/MAK21 family.</text>
</comment>
<feature type="region of interest" description="Disordered" evidence="7">
    <location>
        <begin position="167"/>
        <end position="208"/>
    </location>
</feature>
<keyword evidence="5" id="KW-0694">RNA-binding</keyword>
<evidence type="ECO:0000256" key="3">
    <source>
        <dbReference type="ARBA" id="ARBA00023054"/>
    </source>
</evidence>
<dbReference type="InterPro" id="IPR011501">
    <property type="entry name" value="Noc3_N"/>
</dbReference>
<keyword evidence="4" id="KW-0539">Nucleus</keyword>
<proteinExistence type="inferred from homology"/>
<accession>A0A8H3M228</accession>
<feature type="compositionally biased region" description="Basic residues" evidence="7">
    <location>
        <begin position="29"/>
        <end position="38"/>
    </location>
</feature>
<protein>
    <submittedName>
        <fullName evidence="9">Nucleolar complex-associated protein 3</fullName>
    </submittedName>
</protein>
<feature type="compositionally biased region" description="Basic residues" evidence="7">
    <location>
        <begin position="1"/>
        <end position="13"/>
    </location>
</feature>
<dbReference type="Pfam" id="PF00076">
    <property type="entry name" value="RRM_1"/>
    <property type="match status" value="2"/>
</dbReference>
<evidence type="ECO:0000256" key="2">
    <source>
        <dbReference type="ARBA" id="ARBA00007797"/>
    </source>
</evidence>
<evidence type="ECO:0000313" key="9">
    <source>
        <dbReference type="EMBL" id="GES96535.1"/>
    </source>
</evidence>
<organism evidence="9 10">
    <name type="scientific">Rhizophagus clarus</name>
    <dbReference type="NCBI Taxonomy" id="94130"/>
    <lineage>
        <taxon>Eukaryota</taxon>
        <taxon>Fungi</taxon>
        <taxon>Fungi incertae sedis</taxon>
        <taxon>Mucoromycota</taxon>
        <taxon>Glomeromycotina</taxon>
        <taxon>Glomeromycetes</taxon>
        <taxon>Glomerales</taxon>
        <taxon>Glomeraceae</taxon>
        <taxon>Rhizophagus</taxon>
    </lineage>
</organism>
<feature type="region of interest" description="Disordered" evidence="7">
    <location>
        <begin position="88"/>
        <end position="143"/>
    </location>
</feature>
<evidence type="ECO:0000259" key="8">
    <source>
        <dbReference type="PROSITE" id="PS50102"/>
    </source>
</evidence>
<feature type="compositionally biased region" description="Acidic residues" evidence="7">
    <location>
        <begin position="175"/>
        <end position="191"/>
    </location>
</feature>
<feature type="coiled-coil region" evidence="6">
    <location>
        <begin position="304"/>
        <end position="338"/>
    </location>
</feature>
<feature type="coiled-coil region" evidence="6">
    <location>
        <begin position="428"/>
        <end position="469"/>
    </location>
</feature>
<dbReference type="OrthoDB" id="10263597at2759"/>
<dbReference type="SUPFAM" id="SSF54928">
    <property type="entry name" value="RNA-binding domain, RBD"/>
    <property type="match status" value="2"/>
</dbReference>
<dbReference type="AlphaFoldDB" id="A0A8H3M228"/>
<evidence type="ECO:0000256" key="7">
    <source>
        <dbReference type="SAM" id="MobiDB-lite"/>
    </source>
</evidence>
<comment type="caution">
    <text evidence="9">The sequence shown here is derived from an EMBL/GenBank/DDBJ whole genome shotgun (WGS) entry which is preliminary data.</text>
</comment>
<evidence type="ECO:0000313" key="10">
    <source>
        <dbReference type="Proteomes" id="UP000615446"/>
    </source>
</evidence>
<dbReference type="GO" id="GO:0003723">
    <property type="term" value="F:RNA binding"/>
    <property type="evidence" value="ECO:0007669"/>
    <property type="project" value="UniProtKB-UniRule"/>
</dbReference>
<keyword evidence="3 6" id="KW-0175">Coiled coil</keyword>
<evidence type="ECO:0000256" key="6">
    <source>
        <dbReference type="SAM" id="Coils"/>
    </source>
</evidence>
<gene>
    <name evidence="9" type="ORF">RCL2_002316700</name>
</gene>
<dbReference type="Proteomes" id="UP000615446">
    <property type="component" value="Unassembled WGS sequence"/>
</dbReference>
<dbReference type="SMART" id="SM00360">
    <property type="entry name" value="RRM"/>
    <property type="match status" value="2"/>
</dbReference>
<feature type="compositionally biased region" description="Low complexity" evidence="7">
    <location>
        <begin position="15"/>
        <end position="28"/>
    </location>
</feature>
<dbReference type="InterPro" id="IPR012677">
    <property type="entry name" value="Nucleotide-bd_a/b_plait_sf"/>
</dbReference>
<evidence type="ECO:0000256" key="4">
    <source>
        <dbReference type="ARBA" id="ARBA00023242"/>
    </source>
</evidence>
<dbReference type="InterPro" id="IPR000504">
    <property type="entry name" value="RRM_dom"/>
</dbReference>
<dbReference type="PROSITE" id="PS50102">
    <property type="entry name" value="RRM"/>
    <property type="match status" value="2"/>
</dbReference>
<dbReference type="InterPro" id="IPR005612">
    <property type="entry name" value="CCAAT-binding_factor"/>
</dbReference>
<dbReference type="Pfam" id="PF07540">
    <property type="entry name" value="NOC3p"/>
    <property type="match status" value="1"/>
</dbReference>
<name>A0A8H3M228_9GLOM</name>
<dbReference type="GO" id="GO:0003682">
    <property type="term" value="F:chromatin binding"/>
    <property type="evidence" value="ECO:0007669"/>
    <property type="project" value="TreeGrafter"/>
</dbReference>
<feature type="region of interest" description="Disordered" evidence="7">
    <location>
        <begin position="841"/>
        <end position="870"/>
    </location>
</feature>
<sequence length="967" mass="110982">MTNKPSRKTRKTVPTKSLKTISKTSTKTSKNKAGKQKNKANVPKILPIIDGINEDEIELSEEDIEFFKEHDQFTGFLKNLDKVAIHRSKTANIKKPPVKSMKNDKDSSSSLTTSEDESDQEKMHISSNSDTEQEYEKIPRSNKAWIQKEQTKLPIKFPDGKIKQREFVKEVGKDDDVEEDSYMDIDQEETSSSDNEQSDLAINDKKSQASEYATDTNITNEEYINKKKEQLAEIAQLVIEDPEKNVGQLKALREIATDENLTVKKLALLTQLVVYKDIIPGYRIRKLSDKEKSAQVSKEVNKIRNFEQSLLANYQAYLQSLENELKDIMKEKCNAEAALQCMCNLLTSVTHFNFRLNLMTAIVTRMSTRKFTKLSAMCCDAIIEVFKNDESGEASLDAVKLITKMIKSRGYLVHNEGKKRKFEKQVPKKHLSRKMKKLEKERKEVEKEMKEAEAVVDKEEKEKTHTETLKLVFITYFRILKHANKSPLLLSVLEGLAKFAHLINVDFFNDLLELLKKIMIDDTKFEGSDLEENNALNSDHQINTRRSLLCIITAFQLLSGQGEALNIDLKDFYTQLYTILLPLALNPHIEQDGHCKKLKDEINIATHVATEQELLMKGFDFMFFKRRQIPIDRSAAFLKRLSIACMNWPSKTVLICLSKMEKMIQNQSRLDALLTPDDKAANGIYRPELNDPELCNPFATSLWELDLLQRHYDPKVRTAAVQLATHESNSANPSRLFFGQMNKFILEMEDQTVSNKDFRKTNFSSDESREKKFSLYIKGVVDGMTRHVLTNAFTTFGTVKHLDVVLSKSCAFVEFETEEAYQQALMQKEIDIPNLGTVTVEERKQKQQRTQNRKSKATYNESPKAPTPITSITSNEKEFFSLYIKGVVAGMNKTVLTSAFTKFGTVKNLDVVLSKSCAFVEFETKKAYQQALMQKEIDIPNLGTVIVEERKPKNNNQNYRNRYRQRK</sequence>
<evidence type="ECO:0000256" key="5">
    <source>
        <dbReference type="PROSITE-ProRule" id="PRU00176"/>
    </source>
</evidence>
<comment type="subcellular location">
    <subcellularLocation>
        <location evidence="1">Nucleus</location>
        <location evidence="1">Nucleolus</location>
    </subcellularLocation>
</comment>
<dbReference type="Gene3D" id="3.30.70.330">
    <property type="match status" value="2"/>
</dbReference>
<dbReference type="Pfam" id="PF03914">
    <property type="entry name" value="CBF"/>
    <property type="match status" value="1"/>
</dbReference>
<reference evidence="9" key="1">
    <citation type="submission" date="2019-10" db="EMBL/GenBank/DDBJ databases">
        <title>Conservation and host-specific expression of non-tandemly repeated heterogenous ribosome RNA gene in arbuscular mycorrhizal fungi.</title>
        <authorList>
            <person name="Maeda T."/>
            <person name="Kobayashi Y."/>
            <person name="Nakagawa T."/>
            <person name="Ezawa T."/>
            <person name="Yamaguchi K."/>
            <person name="Bino T."/>
            <person name="Nishimoto Y."/>
            <person name="Shigenobu S."/>
            <person name="Kawaguchi M."/>
        </authorList>
    </citation>
    <scope>NUCLEOTIDE SEQUENCE</scope>
    <source>
        <strain evidence="9">HR1</strain>
    </source>
</reference>
<dbReference type="GO" id="GO:0005730">
    <property type="term" value="C:nucleolus"/>
    <property type="evidence" value="ECO:0007669"/>
    <property type="project" value="UniProtKB-SubCell"/>
</dbReference>
<dbReference type="GO" id="GO:0006270">
    <property type="term" value="P:DNA replication initiation"/>
    <property type="evidence" value="ECO:0007669"/>
    <property type="project" value="TreeGrafter"/>
</dbReference>
<dbReference type="InterPro" id="IPR016903">
    <property type="entry name" value="Nucleolar_cplx-assoc_3"/>
</dbReference>
<feature type="region of interest" description="Disordered" evidence="7">
    <location>
        <begin position="1"/>
        <end position="43"/>
    </location>
</feature>
<dbReference type="SUPFAM" id="SSF48371">
    <property type="entry name" value="ARM repeat"/>
    <property type="match status" value="1"/>
</dbReference>
<dbReference type="PANTHER" id="PTHR14428:SF5">
    <property type="entry name" value="NUCLEOLAR COMPLEX PROTEIN 3 HOMOLOG"/>
    <property type="match status" value="1"/>
</dbReference>